<dbReference type="Pfam" id="PF16069">
    <property type="entry name" value="DUF4811"/>
    <property type="match status" value="1"/>
</dbReference>
<feature type="transmembrane region" description="Helical" evidence="1">
    <location>
        <begin position="30"/>
        <end position="49"/>
    </location>
</feature>
<protein>
    <recommendedName>
        <fullName evidence="4">DUF4811 domain-containing protein</fullName>
    </recommendedName>
</protein>
<keyword evidence="1" id="KW-0812">Transmembrane</keyword>
<dbReference type="RefSeq" id="WP_014214841.1">
    <property type="nucleotide sequence ID" value="NC_016605.1"/>
</dbReference>
<evidence type="ECO:0008006" key="4">
    <source>
        <dbReference type="Google" id="ProtNLM"/>
    </source>
</evidence>
<keyword evidence="1" id="KW-1133">Transmembrane helix</keyword>
<dbReference type="AlphaFoldDB" id="G8PAT4"/>
<organism evidence="2 3">
    <name type="scientific">Pediococcus claussenii (strain ATCC BAA-344 / DSM 14800 / JCM 18046 / KCTC 3811 / LMG 21948 / P06)</name>
    <dbReference type="NCBI Taxonomy" id="701521"/>
    <lineage>
        <taxon>Bacteria</taxon>
        <taxon>Bacillati</taxon>
        <taxon>Bacillota</taxon>
        <taxon>Bacilli</taxon>
        <taxon>Lactobacillales</taxon>
        <taxon>Lactobacillaceae</taxon>
        <taxon>Pediococcus</taxon>
    </lineage>
</organism>
<dbReference type="InterPro" id="IPR032083">
    <property type="entry name" value="DUF4811"/>
</dbReference>
<dbReference type="STRING" id="701521.PECL_332"/>
<sequence length="238" mass="27027">MLIFISLLCIAGIIFITVNSKITHKILIGSILGMLLLLSQVILIANVNAHWGTEINTSSTSTKIDSIATFPGDNKVLAYRNVGKKRNMHQIYVYKTNSNSNKKSMTYSDGLSVRLIRSKTMTARKIKKVSYYHYKSVFAQFLFAGIQNEHQIKNTTVTFSLPKNWTALSTTQLSKAGQDLKKNQKQLKINMMAKIKAYSITNPKQARNPQALKNVQEKLLQEEVHKTIQRYSNKKIPY</sequence>
<dbReference type="eggNOG" id="ENOG5030UUW">
    <property type="taxonomic scope" value="Bacteria"/>
</dbReference>
<name>G8PAT4_PEDCP</name>
<proteinExistence type="predicted"/>
<dbReference type="EMBL" id="CP003137">
    <property type="protein sequence ID" value="AEV94643.1"/>
    <property type="molecule type" value="Genomic_DNA"/>
</dbReference>
<dbReference type="Proteomes" id="UP000005444">
    <property type="component" value="Chromosome"/>
</dbReference>
<evidence type="ECO:0000313" key="2">
    <source>
        <dbReference type="EMBL" id="AEV94643.1"/>
    </source>
</evidence>
<reference evidence="2 3" key="1">
    <citation type="journal article" date="2012" name="J. Bacteriol.">
        <title>Complete Genome Sequence of the Beer Spoilage Organism Pediococcus claussenii ATCC BAA-344T.</title>
        <authorList>
            <person name="Pittet V."/>
            <person name="Abegunde T."/>
            <person name="Marfleet T."/>
            <person name="Haakensen M."/>
            <person name="Morrow K."/>
            <person name="Jayaprakash T."/>
            <person name="Schroeder K."/>
            <person name="Trost B."/>
            <person name="Byrns S."/>
            <person name="Bergsveinson J."/>
            <person name="Kusalik A."/>
            <person name="Ziola B."/>
        </authorList>
    </citation>
    <scope>NUCLEOTIDE SEQUENCE [LARGE SCALE GENOMIC DNA]</scope>
    <source>
        <strain evidence="2 3">ATCC BAA-344</strain>
    </source>
</reference>
<evidence type="ECO:0000256" key="1">
    <source>
        <dbReference type="SAM" id="Phobius"/>
    </source>
</evidence>
<keyword evidence="3" id="KW-1185">Reference proteome</keyword>
<dbReference type="HOGENOM" id="CLU_1193891_0_0_9"/>
<dbReference type="PATRIC" id="fig|701521.8.peg.311"/>
<dbReference type="KEGG" id="pce:PECL_332"/>
<evidence type="ECO:0000313" key="3">
    <source>
        <dbReference type="Proteomes" id="UP000005444"/>
    </source>
</evidence>
<gene>
    <name evidence="2" type="ordered locus">PECL_332</name>
</gene>
<accession>G8PAT4</accession>
<keyword evidence="1" id="KW-0472">Membrane</keyword>